<dbReference type="Gene3D" id="1.20.120.350">
    <property type="entry name" value="Voltage-gated potassium channels. Chain C"/>
    <property type="match status" value="1"/>
</dbReference>
<evidence type="ECO:0000313" key="12">
    <source>
        <dbReference type="Proteomes" id="UP000092565"/>
    </source>
</evidence>
<evidence type="ECO:0000256" key="1">
    <source>
        <dbReference type="ARBA" id="ARBA00004141"/>
    </source>
</evidence>
<keyword evidence="7" id="KW-0407">Ion channel</keyword>
<evidence type="ECO:0000256" key="2">
    <source>
        <dbReference type="ARBA" id="ARBA00022448"/>
    </source>
</evidence>
<dbReference type="SUPFAM" id="SSF81324">
    <property type="entry name" value="Voltage-gated potassium channels"/>
    <property type="match status" value="1"/>
</dbReference>
<feature type="transmembrane region" description="Helical" evidence="8">
    <location>
        <begin position="49"/>
        <end position="70"/>
    </location>
</feature>
<evidence type="ECO:0000256" key="3">
    <source>
        <dbReference type="ARBA" id="ARBA00022692"/>
    </source>
</evidence>
<evidence type="ECO:0000256" key="6">
    <source>
        <dbReference type="ARBA" id="ARBA00023136"/>
    </source>
</evidence>
<dbReference type="Proteomes" id="UP001218364">
    <property type="component" value="Unassembled WGS sequence"/>
</dbReference>
<accession>A0A1B0ZVX5</accession>
<dbReference type="OrthoDB" id="9799090at2"/>
<reference evidence="10 12" key="1">
    <citation type="submission" date="2016-04" db="EMBL/GenBank/DDBJ databases">
        <authorList>
            <person name="Evans L.H."/>
            <person name="Alamgir A."/>
            <person name="Owens N."/>
            <person name="Weber N.D."/>
            <person name="Virtaneva K."/>
            <person name="Barbian K."/>
            <person name="Babar A."/>
            <person name="Rosenke K."/>
        </authorList>
    </citation>
    <scope>NUCLEOTIDE SEQUENCE [LARGE SCALE GENOMIC DNA]</scope>
    <source>
        <strain evidence="10 12">JL2886</strain>
    </source>
</reference>
<dbReference type="Pfam" id="PF07885">
    <property type="entry name" value="Ion_trans_2"/>
    <property type="match status" value="1"/>
</dbReference>
<dbReference type="EMBL" id="JARCJK010000005">
    <property type="protein sequence ID" value="MDE4166327.1"/>
    <property type="molecule type" value="Genomic_DNA"/>
</dbReference>
<evidence type="ECO:0000313" key="10">
    <source>
        <dbReference type="EMBL" id="ANP38306.1"/>
    </source>
</evidence>
<dbReference type="PATRIC" id="fig|60890.4.peg.3341"/>
<keyword evidence="6 8" id="KW-0472">Membrane</keyword>
<keyword evidence="3 8" id="KW-0812">Transmembrane</keyword>
<gene>
    <name evidence="10" type="ORF">JL2886_03428</name>
    <name evidence="11" type="ORF">PXK24_11540</name>
</gene>
<dbReference type="PANTHER" id="PTHR11537">
    <property type="entry name" value="VOLTAGE-GATED POTASSIUM CHANNEL"/>
    <property type="match status" value="1"/>
</dbReference>
<dbReference type="RefSeq" id="WP_065272982.1">
    <property type="nucleotide sequence ID" value="NZ_CP015124.1"/>
</dbReference>
<feature type="transmembrane region" description="Helical" evidence="8">
    <location>
        <begin position="77"/>
        <end position="95"/>
    </location>
</feature>
<dbReference type="PANTHER" id="PTHR11537:SF254">
    <property type="entry name" value="POTASSIUM VOLTAGE-GATED CHANNEL PROTEIN SHAB"/>
    <property type="match status" value="1"/>
</dbReference>
<dbReference type="InterPro" id="IPR028325">
    <property type="entry name" value="VG_K_chnl"/>
</dbReference>
<dbReference type="Proteomes" id="UP000092565">
    <property type="component" value="Chromosome"/>
</dbReference>
<evidence type="ECO:0000256" key="4">
    <source>
        <dbReference type="ARBA" id="ARBA00022989"/>
    </source>
</evidence>
<dbReference type="GO" id="GO:0005249">
    <property type="term" value="F:voltage-gated potassium channel activity"/>
    <property type="evidence" value="ECO:0007669"/>
    <property type="project" value="InterPro"/>
</dbReference>
<protein>
    <submittedName>
        <fullName evidence="11">Ion channel</fullName>
    </submittedName>
    <submittedName>
        <fullName evidence="10">Ion transporter</fullName>
    </submittedName>
</protein>
<dbReference type="GO" id="GO:0001508">
    <property type="term" value="P:action potential"/>
    <property type="evidence" value="ECO:0007669"/>
    <property type="project" value="TreeGrafter"/>
</dbReference>
<comment type="subcellular location">
    <subcellularLocation>
        <location evidence="1">Membrane</location>
        <topology evidence="1">Multi-pass membrane protein</topology>
    </subcellularLocation>
</comment>
<feature type="transmembrane region" description="Helical" evidence="8">
    <location>
        <begin position="137"/>
        <end position="160"/>
    </location>
</feature>
<evidence type="ECO:0000259" key="9">
    <source>
        <dbReference type="Pfam" id="PF07885"/>
    </source>
</evidence>
<dbReference type="AlphaFoldDB" id="A0A1B0ZVX5"/>
<keyword evidence="4 8" id="KW-1133">Transmembrane helix</keyword>
<dbReference type="InterPro" id="IPR013099">
    <property type="entry name" value="K_chnl_dom"/>
</dbReference>
<evidence type="ECO:0000313" key="11">
    <source>
        <dbReference type="EMBL" id="MDE4166327.1"/>
    </source>
</evidence>
<sequence>MQNLKKRINTLYEGASPGAVRFRYGIIIFDGLSILFFIATAHVDHGPMLIAISQLLGVIIGLDLAARLWIARNRKAFLWQIYTLADVTVIVTLLLDPLFSGSLAFLRILRALRLIHSYHLLRDLRRDSEFFRRNEDALLAGINLFVFIFATAMAVLIFFIDETQTQSPYVDALYFTVATLTTTGFGDITMASPAGKMFSVFVMVVGVALFVRLAQAIFQPQKVRYTCPTCGLTRHDIDAVHCKHCGEQLKILTTGVE</sequence>
<dbReference type="Gene3D" id="1.10.287.70">
    <property type="match status" value="1"/>
</dbReference>
<dbReference type="EMBL" id="CP015124">
    <property type="protein sequence ID" value="ANP38306.1"/>
    <property type="molecule type" value="Genomic_DNA"/>
</dbReference>
<feature type="transmembrane region" description="Helical" evidence="8">
    <location>
        <begin position="21"/>
        <end position="43"/>
    </location>
</feature>
<evidence type="ECO:0000256" key="5">
    <source>
        <dbReference type="ARBA" id="ARBA00023065"/>
    </source>
</evidence>
<keyword evidence="5" id="KW-0406">Ion transport</keyword>
<name>A0A1B0ZVX5_9RHOB</name>
<evidence type="ECO:0000313" key="13">
    <source>
        <dbReference type="Proteomes" id="UP001218364"/>
    </source>
</evidence>
<feature type="domain" description="Potassium channel" evidence="9">
    <location>
        <begin position="145"/>
        <end position="217"/>
    </location>
</feature>
<dbReference type="GO" id="GO:0008076">
    <property type="term" value="C:voltage-gated potassium channel complex"/>
    <property type="evidence" value="ECO:0007669"/>
    <property type="project" value="InterPro"/>
</dbReference>
<evidence type="ECO:0000256" key="7">
    <source>
        <dbReference type="ARBA" id="ARBA00023303"/>
    </source>
</evidence>
<keyword evidence="2" id="KW-0813">Transport</keyword>
<feature type="transmembrane region" description="Helical" evidence="8">
    <location>
        <begin position="172"/>
        <end position="191"/>
    </location>
</feature>
<evidence type="ECO:0000256" key="8">
    <source>
        <dbReference type="SAM" id="Phobius"/>
    </source>
</evidence>
<keyword evidence="12" id="KW-1185">Reference proteome</keyword>
<reference evidence="11 13" key="2">
    <citation type="submission" date="2023-02" db="EMBL/GenBank/DDBJ databases">
        <title>Population genomics of bacteria associated with diatom.</title>
        <authorList>
            <person name="Xie J."/>
            <person name="Wang H."/>
        </authorList>
    </citation>
    <scope>NUCLEOTIDE SEQUENCE [LARGE SCALE GENOMIC DNA]</scope>
    <source>
        <strain evidence="11 13">PT47_8</strain>
    </source>
</reference>
<dbReference type="InterPro" id="IPR027359">
    <property type="entry name" value="Volt_channel_dom_sf"/>
</dbReference>
<feature type="transmembrane region" description="Helical" evidence="8">
    <location>
        <begin position="198"/>
        <end position="218"/>
    </location>
</feature>
<organism evidence="10 12">
    <name type="scientific">Phaeobacter gallaeciensis</name>
    <dbReference type="NCBI Taxonomy" id="60890"/>
    <lineage>
        <taxon>Bacteria</taxon>
        <taxon>Pseudomonadati</taxon>
        <taxon>Pseudomonadota</taxon>
        <taxon>Alphaproteobacteria</taxon>
        <taxon>Rhodobacterales</taxon>
        <taxon>Roseobacteraceae</taxon>
        <taxon>Phaeobacter</taxon>
    </lineage>
</organism>
<proteinExistence type="predicted"/>